<evidence type="ECO:0000256" key="2">
    <source>
        <dbReference type="ARBA" id="ARBA00022801"/>
    </source>
</evidence>
<dbReference type="InterPro" id="IPR050430">
    <property type="entry name" value="Peptidase_S1"/>
</dbReference>
<keyword evidence="4" id="KW-1015">Disulfide bond</keyword>
<dbReference type="EMBL" id="AK402647">
    <property type="protein sequence ID" value="BAM19269.1"/>
    <property type="molecule type" value="mRNA"/>
</dbReference>
<feature type="domain" description="Peptidase S1" evidence="5">
    <location>
        <begin position="1"/>
        <end position="93"/>
    </location>
</feature>
<keyword evidence="3" id="KW-0720">Serine protease</keyword>
<keyword evidence="2" id="KW-0378">Hydrolase</keyword>
<dbReference type="SUPFAM" id="SSF50494">
    <property type="entry name" value="Trypsin-like serine proteases"/>
    <property type="match status" value="1"/>
</dbReference>
<organism evidence="6">
    <name type="scientific">Papilio polytes</name>
    <name type="common">Common mormon</name>
    <name type="synonym">Swallowtail butterfly</name>
    <dbReference type="NCBI Taxonomy" id="76194"/>
    <lineage>
        <taxon>Eukaryota</taxon>
        <taxon>Metazoa</taxon>
        <taxon>Ecdysozoa</taxon>
        <taxon>Arthropoda</taxon>
        <taxon>Hexapoda</taxon>
        <taxon>Insecta</taxon>
        <taxon>Pterygota</taxon>
        <taxon>Neoptera</taxon>
        <taxon>Endopterygota</taxon>
        <taxon>Lepidoptera</taxon>
        <taxon>Glossata</taxon>
        <taxon>Ditrysia</taxon>
        <taxon>Papilionoidea</taxon>
        <taxon>Papilionidae</taxon>
        <taxon>Papilioninae</taxon>
        <taxon>Papilio</taxon>
    </lineage>
</organism>
<dbReference type="InterPro" id="IPR001254">
    <property type="entry name" value="Trypsin_dom"/>
</dbReference>
<dbReference type="InterPro" id="IPR009003">
    <property type="entry name" value="Peptidase_S1_PA"/>
</dbReference>
<dbReference type="PANTHER" id="PTHR24276">
    <property type="entry name" value="POLYSERASE-RELATED"/>
    <property type="match status" value="1"/>
</dbReference>
<accession>I4DMX9</accession>
<keyword evidence="1" id="KW-0645">Protease</keyword>
<dbReference type="InterPro" id="IPR033116">
    <property type="entry name" value="TRYPSIN_SER"/>
</dbReference>
<protein>
    <recommendedName>
        <fullName evidence="5">Peptidase S1 domain-containing protein</fullName>
    </recommendedName>
</protein>
<evidence type="ECO:0000313" key="6">
    <source>
        <dbReference type="EMBL" id="BAM19269.1"/>
    </source>
</evidence>
<dbReference type="InterPro" id="IPR043504">
    <property type="entry name" value="Peptidase_S1_PA_chymotrypsin"/>
</dbReference>
<dbReference type="PROSITE" id="PS00135">
    <property type="entry name" value="TRYPSIN_SER"/>
    <property type="match status" value="1"/>
</dbReference>
<proteinExistence type="evidence at transcript level"/>
<dbReference type="PROSITE" id="PS50240">
    <property type="entry name" value="TRYPSIN_DOM"/>
    <property type="match status" value="1"/>
</dbReference>
<dbReference type="GO" id="GO:0004252">
    <property type="term" value="F:serine-type endopeptidase activity"/>
    <property type="evidence" value="ECO:0007669"/>
    <property type="project" value="InterPro"/>
</dbReference>
<dbReference type="Pfam" id="PF00089">
    <property type="entry name" value="Trypsin"/>
    <property type="match status" value="1"/>
</dbReference>
<evidence type="ECO:0000256" key="1">
    <source>
        <dbReference type="ARBA" id="ARBA00022670"/>
    </source>
</evidence>
<reference evidence="6" key="1">
    <citation type="journal article" date="2012" name="BMC Biol.">
        <title>Comprehensive microarray-based analysis for stage-specific larval camouflage pattern-associated genes in the swallowtail butterfly, Papilio xuthus.</title>
        <authorList>
            <person name="Futahashi R."/>
            <person name="Shirataki H."/>
            <person name="Narita T."/>
            <person name="Mita K."/>
            <person name="Fujiwara H."/>
        </authorList>
    </citation>
    <scope>NUCLEOTIDE SEQUENCE</scope>
    <source>
        <tissue evidence="6">Epidermis</tissue>
    </source>
</reference>
<dbReference type="AlphaFoldDB" id="I4DMX9"/>
<evidence type="ECO:0000256" key="4">
    <source>
        <dbReference type="ARBA" id="ARBA00023157"/>
    </source>
</evidence>
<evidence type="ECO:0000256" key="3">
    <source>
        <dbReference type="ARBA" id="ARBA00022825"/>
    </source>
</evidence>
<sequence length="111" mass="11980">MMTVDGQQCAEEVKKEAASIRLQVPPVEPPLMLCAYHSVNHGVCNGDSGSPLIEVSTGKQIGLVSWGLPCARGTPDMFTRISAYEKWFKQTVSVDNTVTSTTTSDTKSTET</sequence>
<dbReference type="GO" id="GO:0006508">
    <property type="term" value="P:proteolysis"/>
    <property type="evidence" value="ECO:0007669"/>
    <property type="project" value="UniProtKB-KW"/>
</dbReference>
<dbReference type="PANTHER" id="PTHR24276:SF98">
    <property type="entry name" value="FI18310P1-RELATED"/>
    <property type="match status" value="1"/>
</dbReference>
<name>I4DMX9_PAPPL</name>
<dbReference type="Gene3D" id="2.40.10.10">
    <property type="entry name" value="Trypsin-like serine proteases"/>
    <property type="match status" value="1"/>
</dbReference>
<evidence type="ECO:0000259" key="5">
    <source>
        <dbReference type="PROSITE" id="PS50240"/>
    </source>
</evidence>